<accession>A0A8T3UUK6</accession>
<organism evidence="2 3">
    <name type="scientific">Candidatus Acidifodinimicrobium mancum</name>
    <dbReference type="NCBI Taxonomy" id="2898728"/>
    <lineage>
        <taxon>Archaea</taxon>
        <taxon>Candidatus Parvarchaeota</taxon>
        <taxon>Candidatus Acidifodinimicrobiaceae</taxon>
        <taxon>Candidatus Acidifodinimicrobium</taxon>
    </lineage>
</organism>
<dbReference type="AlphaFoldDB" id="A0A8T3UUK6"/>
<reference evidence="2 3" key="1">
    <citation type="submission" date="2020-09" db="EMBL/GenBank/DDBJ databases">
        <title>Genomic characterization of a novel Parvarchaeota family in acid mine drainage sediments.</title>
        <authorList>
            <person name="Luo Z.-H."/>
        </authorList>
    </citation>
    <scope>NUCLEOTIDE SEQUENCE [LARGE SCALE GENOMIC DNA]</scope>
    <source>
        <strain evidence="2">MAS1_bins.189</strain>
    </source>
</reference>
<comment type="similarity">
    <text evidence="1">Belongs to the PDCD5 family.</text>
</comment>
<proteinExistence type="inferred from homology"/>
<sequence>MENPFYSGEDADRKRQLEALKREVFIKYLTKEARERLSTLRYAHPSLADSVENMIIQAAVSNRIKGVIDDKKLKELLASINETEERR</sequence>
<dbReference type="GO" id="GO:0005829">
    <property type="term" value="C:cytosol"/>
    <property type="evidence" value="ECO:0007669"/>
    <property type="project" value="TreeGrafter"/>
</dbReference>
<dbReference type="PANTHER" id="PTHR10840:SF0">
    <property type="entry name" value="PROGRAMMED CELL DEATH PROTEIN 5"/>
    <property type="match status" value="1"/>
</dbReference>
<evidence type="ECO:0000256" key="1">
    <source>
        <dbReference type="ARBA" id="ARBA00010490"/>
    </source>
</evidence>
<name>A0A8T3UUK6_9ARCH</name>
<evidence type="ECO:0000313" key="3">
    <source>
        <dbReference type="Proteomes" id="UP000718571"/>
    </source>
</evidence>
<dbReference type="SUPFAM" id="SSF46950">
    <property type="entry name" value="Double-stranded DNA-binding domain"/>
    <property type="match status" value="1"/>
</dbReference>
<dbReference type="GO" id="GO:0003677">
    <property type="term" value="F:DNA binding"/>
    <property type="evidence" value="ECO:0007669"/>
    <property type="project" value="InterPro"/>
</dbReference>
<evidence type="ECO:0000313" key="2">
    <source>
        <dbReference type="EMBL" id="MBE5728256.1"/>
    </source>
</evidence>
<protein>
    <submittedName>
        <fullName evidence="2">Uncharacterized protein</fullName>
    </submittedName>
</protein>
<dbReference type="EMBL" id="JADFAR010000002">
    <property type="protein sequence ID" value="MBE5728256.1"/>
    <property type="molecule type" value="Genomic_DNA"/>
</dbReference>
<dbReference type="PANTHER" id="PTHR10840">
    <property type="entry name" value="PROGRAMMED CELL DEATH PROTEIN 5"/>
    <property type="match status" value="1"/>
</dbReference>
<dbReference type="Pfam" id="PF01984">
    <property type="entry name" value="dsDNA_bind"/>
    <property type="match status" value="1"/>
</dbReference>
<dbReference type="Gene3D" id="1.10.8.140">
    <property type="entry name" value="PDCD5-like"/>
    <property type="match status" value="1"/>
</dbReference>
<gene>
    <name evidence="2" type="ORF">IHE51_00110</name>
</gene>
<comment type="caution">
    <text evidence="2">The sequence shown here is derived from an EMBL/GenBank/DDBJ whole genome shotgun (WGS) entry which is preliminary data.</text>
</comment>
<dbReference type="Proteomes" id="UP000718571">
    <property type="component" value="Unassembled WGS sequence"/>
</dbReference>
<dbReference type="InterPro" id="IPR002836">
    <property type="entry name" value="PDCD5-like"/>
</dbReference>
<dbReference type="PIRSF" id="PIRSF015730">
    <property type="entry name" value="TFAR19"/>
    <property type="match status" value="1"/>
</dbReference>
<dbReference type="InterPro" id="IPR036883">
    <property type="entry name" value="PDCD5-like_sf"/>
</dbReference>